<name>A0A8X7YWC4_POPTO</name>
<proteinExistence type="predicted"/>
<dbReference type="CDD" id="cd00143">
    <property type="entry name" value="PP2Cc"/>
    <property type="match status" value="1"/>
</dbReference>
<dbReference type="AlphaFoldDB" id="A0A8X7YWC4"/>
<feature type="domain" description="PPM-type phosphatase" evidence="1">
    <location>
        <begin position="60"/>
        <end position="386"/>
    </location>
</feature>
<dbReference type="GO" id="GO:0004722">
    <property type="term" value="F:protein serine/threonine phosphatase activity"/>
    <property type="evidence" value="ECO:0007669"/>
    <property type="project" value="InterPro"/>
</dbReference>
<dbReference type="Proteomes" id="UP000886885">
    <property type="component" value="Chromosome 10D"/>
</dbReference>
<dbReference type="SMART" id="SM00332">
    <property type="entry name" value="PP2Cc"/>
    <property type="match status" value="1"/>
</dbReference>
<dbReference type="Pfam" id="PF00481">
    <property type="entry name" value="PP2C"/>
    <property type="match status" value="1"/>
</dbReference>
<evidence type="ECO:0000313" key="3">
    <source>
        <dbReference type="Proteomes" id="UP000886885"/>
    </source>
</evidence>
<keyword evidence="3" id="KW-1185">Reference proteome</keyword>
<dbReference type="OrthoDB" id="10264738at2759"/>
<protein>
    <recommendedName>
        <fullName evidence="1">PPM-type phosphatase domain-containing protein</fullName>
    </recommendedName>
</protein>
<dbReference type="PROSITE" id="PS51746">
    <property type="entry name" value="PPM_2"/>
    <property type="match status" value="1"/>
</dbReference>
<dbReference type="InterPro" id="IPR001932">
    <property type="entry name" value="PPM-type_phosphatase-like_dom"/>
</dbReference>
<reference evidence="2" key="1">
    <citation type="journal article" date="2020" name="bioRxiv">
        <title>Hybrid origin of Populus tomentosa Carr. identified through genome sequencing and phylogenomic analysis.</title>
        <authorList>
            <person name="An X."/>
            <person name="Gao K."/>
            <person name="Chen Z."/>
            <person name="Li J."/>
            <person name="Yang X."/>
            <person name="Yang X."/>
            <person name="Zhou J."/>
            <person name="Guo T."/>
            <person name="Zhao T."/>
            <person name="Huang S."/>
            <person name="Miao D."/>
            <person name="Khan W.U."/>
            <person name="Rao P."/>
            <person name="Ye M."/>
            <person name="Lei B."/>
            <person name="Liao W."/>
            <person name="Wang J."/>
            <person name="Ji L."/>
            <person name="Li Y."/>
            <person name="Guo B."/>
            <person name="Mustafa N.S."/>
            <person name="Li S."/>
            <person name="Yun Q."/>
            <person name="Keller S.R."/>
            <person name="Mao J."/>
            <person name="Zhang R."/>
            <person name="Strauss S.H."/>
        </authorList>
    </citation>
    <scope>NUCLEOTIDE SEQUENCE</scope>
    <source>
        <strain evidence="2">GM15</strain>
        <tissue evidence="2">Leaf</tissue>
    </source>
</reference>
<evidence type="ECO:0000259" key="1">
    <source>
        <dbReference type="PROSITE" id="PS51746"/>
    </source>
</evidence>
<dbReference type="EMBL" id="JAAWWB010000020">
    <property type="protein sequence ID" value="KAG6756927.1"/>
    <property type="molecule type" value="Genomic_DNA"/>
</dbReference>
<gene>
    <name evidence="2" type="ORF">POTOM_037226</name>
</gene>
<sequence length="401" mass="44452">MVLFPSLLDGLAGTVSIKKGRNSRKDAGRVAAEALAKDARKNELMLSSSGIVKSNKSNNFASVCSKRGQKGINQDSLVVWEEFGCQEDMIFCGIFDGHGPWGHFISKRVRESVPSSLLCKWQETLSLTSLGMDFEMDLDRNLHQFDIWKQTYLKTYAAIDHELKQHPEIDSFCSGSTALTIIKQGEHLVITNVGDSRAVLATTDDDGYLVPLQLTIDFKPNLPEEAERITRSNGRVFCLRDEPGVFRVWMPNGKTPGLALSRAFGDHCVKDFGLISEPDVTQRNITSRDQFVILATDGVCVFLIPIFLMIPKVSPQSSLSASFADISSSISSVWDVISNQEAVRVVFSTPDREKSAKRLVECAVRAWKNKKRGIAMDDISAICLFFHPSPPRCPSDDLKTS</sequence>
<organism evidence="2 3">
    <name type="scientific">Populus tomentosa</name>
    <name type="common">Chinese white poplar</name>
    <dbReference type="NCBI Taxonomy" id="118781"/>
    <lineage>
        <taxon>Eukaryota</taxon>
        <taxon>Viridiplantae</taxon>
        <taxon>Streptophyta</taxon>
        <taxon>Embryophyta</taxon>
        <taxon>Tracheophyta</taxon>
        <taxon>Spermatophyta</taxon>
        <taxon>Magnoliopsida</taxon>
        <taxon>eudicotyledons</taxon>
        <taxon>Gunneridae</taxon>
        <taxon>Pentapetalae</taxon>
        <taxon>rosids</taxon>
        <taxon>fabids</taxon>
        <taxon>Malpighiales</taxon>
        <taxon>Salicaceae</taxon>
        <taxon>Saliceae</taxon>
        <taxon>Populus</taxon>
    </lineage>
</organism>
<evidence type="ECO:0000313" key="2">
    <source>
        <dbReference type="EMBL" id="KAG6756927.1"/>
    </source>
</evidence>
<dbReference type="PANTHER" id="PTHR47992">
    <property type="entry name" value="PROTEIN PHOSPHATASE"/>
    <property type="match status" value="1"/>
</dbReference>
<comment type="caution">
    <text evidence="2">The sequence shown here is derived from an EMBL/GenBank/DDBJ whole genome shotgun (WGS) entry which is preliminary data.</text>
</comment>
<accession>A0A8X7YWC4</accession>
<dbReference type="InterPro" id="IPR015655">
    <property type="entry name" value="PP2C"/>
</dbReference>